<reference evidence="2 3" key="2">
    <citation type="journal article" date="2014" name="Genome Announc.">
        <title>Complete Genome Sequence of the Subsurface, Mesophilic Sulfate-Reducing Bacterium Desulfovibrio aespoeensis Aspo-2.</title>
        <authorList>
            <person name="Pedersen K."/>
            <person name="Bengtsson A."/>
            <person name="Edlund J."/>
            <person name="Rabe L."/>
            <person name="Hazen T."/>
            <person name="Chakraborty R."/>
            <person name="Goodwin L."/>
            <person name="Shapiro N."/>
        </authorList>
    </citation>
    <scope>NUCLEOTIDE SEQUENCE [LARGE SCALE GENOMIC DNA]</scope>
    <source>
        <strain evidence="3">ATCC 700646 / DSM 10631 / Aspo-2</strain>
    </source>
</reference>
<dbReference type="AlphaFoldDB" id="E6VT48"/>
<dbReference type="HOGENOM" id="CLU_121334_2_3_7"/>
<dbReference type="STRING" id="643562.Daes_1082"/>
<evidence type="ECO:0000313" key="3">
    <source>
        <dbReference type="Proteomes" id="UP000002191"/>
    </source>
</evidence>
<accession>E6VT48</accession>
<evidence type="ECO:0000313" key="2">
    <source>
        <dbReference type="EMBL" id="ADU62098.1"/>
    </source>
</evidence>
<dbReference type="GO" id="GO:0015385">
    <property type="term" value="F:sodium:proton antiporter activity"/>
    <property type="evidence" value="ECO:0007669"/>
    <property type="project" value="TreeGrafter"/>
</dbReference>
<dbReference type="KEGG" id="das:Daes_1082"/>
<dbReference type="PANTHER" id="PTHR34703">
    <property type="entry name" value="ANTIPORTER SUBUNIT MNHG2-RELATED"/>
    <property type="match status" value="1"/>
</dbReference>
<dbReference type="PANTHER" id="PTHR34703:SF1">
    <property type="entry name" value="ANTIPORTER SUBUNIT MNHG2-RELATED"/>
    <property type="match status" value="1"/>
</dbReference>
<dbReference type="OrthoDB" id="5346950at2"/>
<organism evidence="2 3">
    <name type="scientific">Pseudodesulfovibrio aespoeensis (strain ATCC 700646 / DSM 10631 / Aspo-2)</name>
    <name type="common">Desulfovibrio aespoeensis</name>
    <dbReference type="NCBI Taxonomy" id="643562"/>
    <lineage>
        <taxon>Bacteria</taxon>
        <taxon>Pseudomonadati</taxon>
        <taxon>Thermodesulfobacteriota</taxon>
        <taxon>Desulfovibrionia</taxon>
        <taxon>Desulfovibrionales</taxon>
        <taxon>Desulfovibrionaceae</taxon>
    </lineage>
</organism>
<keyword evidence="1" id="KW-0472">Membrane</keyword>
<gene>
    <name evidence="2" type="ordered locus">Daes_1082</name>
</gene>
<proteinExistence type="predicted"/>
<sequence precursor="true">MVQILVVILCCSGMLLFVAGMVGILRLPDAYTRLHMAGMLDTLGLLTLLLGLVLYGGIQATPMTLLVQLKVLLLWGFVLITSPTATHAMVDAGVRAGLAPWVQTDGKRRRK</sequence>
<dbReference type="Proteomes" id="UP000002191">
    <property type="component" value="Chromosome"/>
</dbReference>
<reference evidence="3" key="1">
    <citation type="submission" date="2010-12" db="EMBL/GenBank/DDBJ databases">
        <title>Complete sequence of Desulfovibrio aespoeensis Aspo-2.</title>
        <authorList>
            <consortium name="US DOE Joint Genome Institute"/>
            <person name="Lucas S."/>
            <person name="Copeland A."/>
            <person name="Lapidus A."/>
            <person name="Cheng J.-F."/>
            <person name="Goodwin L."/>
            <person name="Pitluck S."/>
            <person name="Chertkov O."/>
            <person name="Misra M."/>
            <person name="Detter J.C."/>
            <person name="Han C."/>
            <person name="Tapia R."/>
            <person name="Land M."/>
            <person name="Hauser L."/>
            <person name="Kyrpides N."/>
            <person name="Ivanova N."/>
            <person name="Ovchinnikova G."/>
            <person name="Pedersen K."/>
            <person name="Jagevall S."/>
            <person name="Hazen T."/>
            <person name="Woyke T."/>
        </authorList>
    </citation>
    <scope>NUCLEOTIDE SEQUENCE [LARGE SCALE GENOMIC DNA]</scope>
    <source>
        <strain evidence="3">ATCC 700646 / DSM 10631 / Aspo-2</strain>
    </source>
</reference>
<feature type="transmembrane region" description="Helical" evidence="1">
    <location>
        <begin position="37"/>
        <end position="57"/>
    </location>
</feature>
<dbReference type="Pfam" id="PF03334">
    <property type="entry name" value="PhaG_MnhG_YufB"/>
    <property type="match status" value="1"/>
</dbReference>
<keyword evidence="3" id="KW-1185">Reference proteome</keyword>
<keyword evidence="1" id="KW-0812">Transmembrane</keyword>
<protein>
    <submittedName>
        <fullName evidence="2">Na+/H+ antiporter subunit</fullName>
    </submittedName>
</protein>
<dbReference type="EMBL" id="CP002431">
    <property type="protein sequence ID" value="ADU62098.1"/>
    <property type="molecule type" value="Genomic_DNA"/>
</dbReference>
<keyword evidence="1" id="KW-1133">Transmembrane helix</keyword>
<feature type="transmembrane region" description="Helical" evidence="1">
    <location>
        <begin position="6"/>
        <end position="25"/>
    </location>
</feature>
<evidence type="ECO:0000256" key="1">
    <source>
        <dbReference type="SAM" id="Phobius"/>
    </source>
</evidence>
<name>E6VT48_PSEA9</name>
<dbReference type="eggNOG" id="COG1320">
    <property type="taxonomic scope" value="Bacteria"/>
</dbReference>
<dbReference type="InterPro" id="IPR005133">
    <property type="entry name" value="PhaG_MnhG_YufB"/>
</dbReference>